<dbReference type="EMBL" id="CACQ02001609">
    <property type="protein sequence ID" value="CCF35607.1"/>
    <property type="molecule type" value="Genomic_DNA"/>
</dbReference>
<proteinExistence type="predicted"/>
<dbReference type="Proteomes" id="UP000007174">
    <property type="component" value="Unassembled WGS sequence"/>
</dbReference>
<dbReference type="AlphaFoldDB" id="H1V5V5"/>
<dbReference type="HOGENOM" id="CLU_190848_0_0_1"/>
<evidence type="ECO:0000313" key="3">
    <source>
        <dbReference type="Proteomes" id="UP000007174"/>
    </source>
</evidence>
<reference evidence="3" key="1">
    <citation type="journal article" date="2012" name="Nat. Genet.">
        <title>Lifestyle transitions in plant pathogenic Colletotrichum fungi deciphered by genome and transcriptome analyses.</title>
        <authorList>
            <person name="O'Connell R.J."/>
            <person name="Thon M.R."/>
            <person name="Hacquard S."/>
            <person name="Amyotte S.G."/>
            <person name="Kleemann J."/>
            <person name="Torres M.F."/>
            <person name="Damm U."/>
            <person name="Buiate E.A."/>
            <person name="Epstein L."/>
            <person name="Alkan N."/>
            <person name="Altmueller J."/>
            <person name="Alvarado-Balderrama L."/>
            <person name="Bauser C.A."/>
            <person name="Becker C."/>
            <person name="Birren B.W."/>
            <person name="Chen Z."/>
            <person name="Choi J."/>
            <person name="Crouch J.A."/>
            <person name="Duvick J.P."/>
            <person name="Farman M.A."/>
            <person name="Gan P."/>
            <person name="Heiman D."/>
            <person name="Henrissat B."/>
            <person name="Howard R.J."/>
            <person name="Kabbage M."/>
            <person name="Koch C."/>
            <person name="Kracher B."/>
            <person name="Kubo Y."/>
            <person name="Law A.D."/>
            <person name="Lebrun M.-H."/>
            <person name="Lee Y.-H."/>
            <person name="Miyara I."/>
            <person name="Moore N."/>
            <person name="Neumann U."/>
            <person name="Nordstroem K."/>
            <person name="Panaccione D.G."/>
            <person name="Panstruga R."/>
            <person name="Place M."/>
            <person name="Proctor R.H."/>
            <person name="Prusky D."/>
            <person name="Rech G."/>
            <person name="Reinhardt R."/>
            <person name="Rollins J.A."/>
            <person name="Rounsley S."/>
            <person name="Schardl C.L."/>
            <person name="Schwartz D.C."/>
            <person name="Shenoy N."/>
            <person name="Shirasu K."/>
            <person name="Sikhakolli U.R."/>
            <person name="Stueber K."/>
            <person name="Sukno S.A."/>
            <person name="Sweigard J.A."/>
            <person name="Takano Y."/>
            <person name="Takahara H."/>
            <person name="Trail F."/>
            <person name="van der Does H.C."/>
            <person name="Voll L.M."/>
            <person name="Will I."/>
            <person name="Young S."/>
            <person name="Zeng Q."/>
            <person name="Zhang J."/>
            <person name="Zhou S."/>
            <person name="Dickman M.B."/>
            <person name="Schulze-Lefert P."/>
            <person name="Ver Loren van Themaat E."/>
            <person name="Ma L.-J."/>
            <person name="Vaillancourt L.J."/>
        </authorList>
    </citation>
    <scope>NUCLEOTIDE SEQUENCE [LARGE SCALE GENOMIC DNA]</scope>
    <source>
        <strain evidence="3">IMI 349063</strain>
    </source>
</reference>
<gene>
    <name evidence="2" type="ORF">CH063_07351</name>
</gene>
<sequence length="87" mass="9938">MLKKYFVNAWKVELEARAPTWYCAIRKTRIDRPQVKRNNVRKPAGPMGNQDQKSKGNMSVEELRGLASRGLLRTRGPAGEQDGLQIR</sequence>
<name>H1V5V5_COLHI</name>
<accession>H1V5V5</accession>
<evidence type="ECO:0000313" key="2">
    <source>
        <dbReference type="EMBL" id="CCF35607.1"/>
    </source>
</evidence>
<organism evidence="2 3">
    <name type="scientific">Colletotrichum higginsianum (strain IMI 349063)</name>
    <name type="common">Crucifer anthracnose fungus</name>
    <dbReference type="NCBI Taxonomy" id="759273"/>
    <lineage>
        <taxon>Eukaryota</taxon>
        <taxon>Fungi</taxon>
        <taxon>Dikarya</taxon>
        <taxon>Ascomycota</taxon>
        <taxon>Pezizomycotina</taxon>
        <taxon>Sordariomycetes</taxon>
        <taxon>Hypocreomycetidae</taxon>
        <taxon>Glomerellales</taxon>
        <taxon>Glomerellaceae</taxon>
        <taxon>Colletotrichum</taxon>
        <taxon>Colletotrichum destructivum species complex</taxon>
    </lineage>
</organism>
<feature type="region of interest" description="Disordered" evidence="1">
    <location>
        <begin position="34"/>
        <end position="60"/>
    </location>
</feature>
<evidence type="ECO:0000256" key="1">
    <source>
        <dbReference type="SAM" id="MobiDB-lite"/>
    </source>
</evidence>
<protein>
    <submittedName>
        <fullName evidence="2">Uncharacterized protein</fullName>
    </submittedName>
</protein>